<proteinExistence type="predicted"/>
<sequence>MTVDVQQAAYTLVFDPLKDTGSWTVAEFQKALEKGSDEEKVAAMKQILVVMLEGNPLPELLMHIIRFVMPSKNKKLKKLLYFYWEIVPKLDNDGKLRHEMILVCNAIQHDLQHPNEYIRGNTLRFLTKLKEAELLEQMVPSVLACLDYRHAYVRKYAILAVLSIYEVSDHLIPDAKELINTFLIAETDPICKRNAFIGLTKLDREAALNYLEENITSVETLDPLLQAVFVQFIRKDATAEPSLKPQYIDLLVDILNSSSSSEVIFETSLALTALSSDPSILADAASKLIDLAVKVFDNNVKLIVLDRIQDINEKTPGSLEDLTLEILRVLNAEDMDVRSKALDISMELVTSRNVDNVVKLLKKELQNTVSHSEKEKSMEYRQLLIKTIHSIAIKFVEVAANVVSLLLSFIPDLSSAAASGVVSFIKEVIEKYPHLRRDILERLLNVMDSIKSAKAYRGALWILGEYAEDAQEIQKCWKHIRASVGEVPILQTELKKMARNTDDDEHDNNDEESAEKKANKRTGPVILPDGTYGTESAFDSVEKKIDDEIDSRPPMRRFILNGDFYTASILASTIIKLVLRFEKSSKEDSILNAIKAESMLILVSIIRVGQSTLVEKKIDEDSLERIVCAVSILVDETDPSQKSSERALIEMAFLDATKSSFKVQVALGKKKSARASAQNLNKIAEPIEKPIQFRHFAQAGSNIGGQDPIEEDLRLAIEGDAAKSSANSVISKLKKIVPLTGFSDPVYAEAYVTTHQFDVVLDVLLVNQTKETLKNLHVQFATLGDLKIIENPTRTNVVPHGFHRLTVTVKVSSADTGVIFGNIIYDGAHGEDAHYVILNDIHVDIMDYIKPAKTDDENFRTMWNAFEWENKISVKSQLPSLHAYLRELVKGTNMGILTAAEALGEEDCRFLSCNLYAKSSFGEDALANLCIEKDNSGQVVGHVRIRSKGQGLALSLGDRVALIAKQSSKVKLARI</sequence>
<evidence type="ECO:0000256" key="6">
    <source>
        <dbReference type="ARBA" id="ARBA00022892"/>
    </source>
</evidence>
<dbReference type="PIRSF" id="PIRSF005727">
    <property type="entry name" value="Coatomer_beta_subunit"/>
    <property type="match status" value="1"/>
</dbReference>
<comment type="subunit">
    <text evidence="12">Oligomeric complex that consists of at least the alpha, beta, beta', gamma, delta, epsilon and zeta subunits.</text>
</comment>
<dbReference type="Proteomes" id="UP000510647">
    <property type="component" value="Chromosome 7"/>
</dbReference>
<evidence type="ECO:0000256" key="13">
    <source>
        <dbReference type="SAM" id="MobiDB-lite"/>
    </source>
</evidence>
<organism evidence="17 18">
    <name type="scientific">Torulaspora globosa</name>
    <dbReference type="NCBI Taxonomy" id="48254"/>
    <lineage>
        <taxon>Eukaryota</taxon>
        <taxon>Fungi</taxon>
        <taxon>Dikarya</taxon>
        <taxon>Ascomycota</taxon>
        <taxon>Saccharomycotina</taxon>
        <taxon>Saccharomycetes</taxon>
        <taxon>Saccharomycetales</taxon>
        <taxon>Saccharomycetaceae</taxon>
        <taxon>Torulaspora</taxon>
    </lineage>
</organism>
<dbReference type="Pfam" id="PF07718">
    <property type="entry name" value="Coatamer_beta_C"/>
    <property type="match status" value="1"/>
</dbReference>
<dbReference type="InterPro" id="IPR016460">
    <property type="entry name" value="COPB1"/>
</dbReference>
<dbReference type="EMBL" id="CP059273">
    <property type="protein sequence ID" value="QLQ81919.1"/>
    <property type="molecule type" value="Genomic_DNA"/>
</dbReference>
<dbReference type="Pfam" id="PF01602">
    <property type="entry name" value="Adaptin_N"/>
    <property type="match status" value="1"/>
</dbReference>
<dbReference type="GO" id="GO:0006891">
    <property type="term" value="P:intra-Golgi vesicle-mediated transport"/>
    <property type="evidence" value="ECO:0007669"/>
    <property type="project" value="TreeGrafter"/>
</dbReference>
<evidence type="ECO:0000256" key="4">
    <source>
        <dbReference type="ARBA" id="ARBA00022490"/>
    </source>
</evidence>
<keyword evidence="6 12" id="KW-0931">ER-Golgi transport</keyword>
<dbReference type="PANTHER" id="PTHR10635">
    <property type="entry name" value="COATOMER SUBUNIT BETA"/>
    <property type="match status" value="1"/>
</dbReference>
<dbReference type="GO" id="GO:0006886">
    <property type="term" value="P:intracellular protein transport"/>
    <property type="evidence" value="ECO:0007669"/>
    <property type="project" value="InterPro"/>
</dbReference>
<keyword evidence="8 12" id="KW-0333">Golgi apparatus</keyword>
<feature type="region of interest" description="Disordered" evidence="13">
    <location>
        <begin position="498"/>
        <end position="531"/>
    </location>
</feature>
<dbReference type="GO" id="GO:0005198">
    <property type="term" value="F:structural molecule activity"/>
    <property type="evidence" value="ECO:0007669"/>
    <property type="project" value="InterPro"/>
</dbReference>
<dbReference type="GO" id="GO:0006888">
    <property type="term" value="P:endoplasmic reticulum to Golgi vesicle-mediated transport"/>
    <property type="evidence" value="ECO:0007669"/>
    <property type="project" value="TreeGrafter"/>
</dbReference>
<dbReference type="SUPFAM" id="SSF48371">
    <property type="entry name" value="ARM repeat"/>
    <property type="match status" value="1"/>
</dbReference>
<dbReference type="PANTHER" id="PTHR10635:SF0">
    <property type="entry name" value="COATOMER SUBUNIT BETA"/>
    <property type="match status" value="1"/>
</dbReference>
<dbReference type="InterPro" id="IPR011989">
    <property type="entry name" value="ARM-like"/>
</dbReference>
<reference evidence="17 18" key="1">
    <citation type="submission" date="2020-06" db="EMBL/GenBank/DDBJ databases">
        <title>The yeast mating-type switching endonuclease HO is a domesticated member of an unorthodox homing genetic element family.</title>
        <authorList>
            <person name="Coughlan A.Y."/>
            <person name="Lombardi L."/>
            <person name="Braun-Galleani S."/>
            <person name="Martos A.R."/>
            <person name="Galeote V."/>
            <person name="Bigey F."/>
            <person name="Dequin S."/>
            <person name="Byrne K.P."/>
            <person name="Wolfe K.H."/>
        </authorList>
    </citation>
    <scope>NUCLEOTIDE SEQUENCE [LARGE SCALE GENOMIC DNA]</scope>
    <source>
        <strain evidence="17 18">CBS2947</strain>
    </source>
</reference>
<keyword evidence="9 12" id="KW-0472">Membrane</keyword>
<feature type="domain" description="Coatomer beta subunit appendage platform" evidence="16">
    <location>
        <begin position="832"/>
        <end position="960"/>
    </location>
</feature>
<keyword evidence="3 12" id="KW-0813">Transport</keyword>
<dbReference type="InterPro" id="IPR002553">
    <property type="entry name" value="Clathrin/coatomer_adapt-like_N"/>
</dbReference>
<evidence type="ECO:0000256" key="5">
    <source>
        <dbReference type="ARBA" id="ARBA00022737"/>
    </source>
</evidence>
<evidence type="ECO:0000256" key="11">
    <source>
        <dbReference type="ARBA" id="ARBA00030841"/>
    </source>
</evidence>
<feature type="domain" description="Coatomer beta subunit C-terminal" evidence="15">
    <location>
        <begin position="688"/>
        <end position="827"/>
    </location>
</feature>
<dbReference type="InterPro" id="IPR016024">
    <property type="entry name" value="ARM-type_fold"/>
</dbReference>
<feature type="domain" description="Clathrin/coatomer adaptor adaptin-like N-terminal" evidence="14">
    <location>
        <begin position="27"/>
        <end position="502"/>
    </location>
</feature>
<dbReference type="GO" id="GO:0000139">
    <property type="term" value="C:Golgi membrane"/>
    <property type="evidence" value="ECO:0007669"/>
    <property type="project" value="UniProtKB-SubCell"/>
</dbReference>
<evidence type="ECO:0000259" key="14">
    <source>
        <dbReference type="Pfam" id="PF01602"/>
    </source>
</evidence>
<comment type="function">
    <text evidence="12">The coatomer is a cytosolic protein complex that binds to dilysine motifs and reversibly associates with Golgi non-clathrin-coated vesicles, which further mediate biosynthetic protein transport from the ER, via the Golgi up to the trans Golgi network. Coatomer complex is required for budding from Golgi membranes, and is essential for the retrograde Golgi-to-ER transport of dilysine-tagged proteins.</text>
</comment>
<keyword evidence="10 12" id="KW-0968">Cytoplasmic vesicle</keyword>
<dbReference type="FunFam" id="1.25.10.10:FF:000430">
    <property type="entry name" value="Coatomer subunit beta"/>
    <property type="match status" value="1"/>
</dbReference>
<dbReference type="AlphaFoldDB" id="A0A7H9HXH1"/>
<keyword evidence="5" id="KW-0677">Repeat</keyword>
<feature type="compositionally biased region" description="Acidic residues" evidence="13">
    <location>
        <begin position="502"/>
        <end position="513"/>
    </location>
</feature>
<dbReference type="InterPro" id="IPR029446">
    <property type="entry name" value="COPB1_appendage_platform_dom"/>
</dbReference>
<evidence type="ECO:0000256" key="9">
    <source>
        <dbReference type="ARBA" id="ARBA00023136"/>
    </source>
</evidence>
<evidence type="ECO:0000256" key="3">
    <source>
        <dbReference type="ARBA" id="ARBA00022448"/>
    </source>
</evidence>
<evidence type="ECO:0000313" key="18">
    <source>
        <dbReference type="Proteomes" id="UP000510647"/>
    </source>
</evidence>
<protein>
    <recommendedName>
        <fullName evidence="2 12">Coatomer subunit beta</fullName>
    </recommendedName>
    <alternativeName>
        <fullName evidence="11 12">Beta-coat protein</fullName>
    </alternativeName>
</protein>
<evidence type="ECO:0000256" key="2">
    <source>
        <dbReference type="ARBA" id="ARBA00017024"/>
    </source>
</evidence>
<keyword evidence="7 12" id="KW-0653">Protein transport</keyword>
<accession>A0A7H9HXH1</accession>
<evidence type="ECO:0000259" key="15">
    <source>
        <dbReference type="Pfam" id="PF07718"/>
    </source>
</evidence>
<evidence type="ECO:0000256" key="1">
    <source>
        <dbReference type="ARBA" id="ARBA00004255"/>
    </source>
</evidence>
<keyword evidence="18" id="KW-1185">Reference proteome</keyword>
<evidence type="ECO:0000256" key="8">
    <source>
        <dbReference type="ARBA" id="ARBA00023034"/>
    </source>
</evidence>
<dbReference type="GO" id="GO:0030126">
    <property type="term" value="C:COPI vesicle coat"/>
    <property type="evidence" value="ECO:0007669"/>
    <property type="project" value="InterPro"/>
</dbReference>
<evidence type="ECO:0000313" key="17">
    <source>
        <dbReference type="EMBL" id="QLQ81919.1"/>
    </source>
</evidence>
<evidence type="ECO:0000256" key="10">
    <source>
        <dbReference type="ARBA" id="ARBA00023329"/>
    </source>
</evidence>
<dbReference type="Pfam" id="PF14806">
    <property type="entry name" value="Coatomer_b_Cpla"/>
    <property type="match status" value="1"/>
</dbReference>
<evidence type="ECO:0000259" key="16">
    <source>
        <dbReference type="Pfam" id="PF14806"/>
    </source>
</evidence>
<keyword evidence="4 12" id="KW-0963">Cytoplasm</keyword>
<dbReference type="Gene3D" id="1.25.10.10">
    <property type="entry name" value="Leucine-rich Repeat Variant"/>
    <property type="match status" value="1"/>
</dbReference>
<evidence type="ECO:0000256" key="12">
    <source>
        <dbReference type="PIRNR" id="PIRNR005727"/>
    </source>
</evidence>
<dbReference type="OrthoDB" id="10261439at2759"/>
<evidence type="ECO:0000256" key="7">
    <source>
        <dbReference type="ARBA" id="ARBA00022927"/>
    </source>
</evidence>
<comment type="subcellular location">
    <subcellularLocation>
        <location evidence="12">Cytoplasm</location>
    </subcellularLocation>
    <subcellularLocation>
        <location evidence="1 12">Golgi apparatus membrane</location>
        <topology evidence="1 12">Peripheral membrane protein</topology>
        <orientation evidence="1 12">Cytoplasmic side</orientation>
    </subcellularLocation>
    <subcellularLocation>
        <location evidence="12">Cytoplasmic vesicle</location>
        <location evidence="12">COPI-coated vesicle membrane</location>
        <topology evidence="12">Peripheral membrane protein</topology>
        <orientation evidence="12">Cytoplasmic side</orientation>
    </subcellularLocation>
</comment>
<name>A0A7H9HXH1_9SACH</name>
<dbReference type="InterPro" id="IPR011710">
    <property type="entry name" value="Coatomer_bsu_C"/>
</dbReference>
<gene>
    <name evidence="17" type="ORF">HG537_0G01730</name>
</gene>